<dbReference type="GO" id="GO:0005524">
    <property type="term" value="F:ATP binding"/>
    <property type="evidence" value="ECO:0007669"/>
    <property type="project" value="InterPro"/>
</dbReference>
<evidence type="ECO:0000256" key="2">
    <source>
        <dbReference type="ARBA" id="ARBA00022679"/>
    </source>
</evidence>
<comment type="caution">
    <text evidence="6">The sequence shown here is derived from an EMBL/GenBank/DDBJ whole genome shotgun (WGS) entry which is preliminary data.</text>
</comment>
<reference evidence="6" key="1">
    <citation type="submission" date="2022-08" db="EMBL/GenBank/DDBJ databases">
        <authorList>
            <person name="Vandamme P."/>
            <person name="Hettiarachchi A."/>
            <person name="Peeters C."/>
            <person name="Cnockaert M."/>
            <person name="Carlier A."/>
        </authorList>
    </citation>
    <scope>NUCLEOTIDE SEQUENCE</scope>
    <source>
        <strain evidence="6">LMG 31809</strain>
    </source>
</reference>
<dbReference type="EMBL" id="JANWOI010000001">
    <property type="protein sequence ID" value="MDA5192378.1"/>
    <property type="molecule type" value="Genomic_DNA"/>
</dbReference>
<comment type="similarity">
    <text evidence="5">Belongs to the pyruvate, phosphate/water dikinase regulatory protein family. PDRP subfamily.</text>
</comment>
<dbReference type="GO" id="GO:0043531">
    <property type="term" value="F:ADP binding"/>
    <property type="evidence" value="ECO:0007669"/>
    <property type="project" value="UniProtKB-UniRule"/>
</dbReference>
<evidence type="ECO:0000313" key="7">
    <source>
        <dbReference type="Proteomes" id="UP001141619"/>
    </source>
</evidence>
<proteinExistence type="inferred from homology"/>
<comment type="function">
    <text evidence="5">Bifunctional serine/threonine kinase and phosphorylase involved in the regulation of the pyruvate, phosphate dikinase (PPDK) by catalyzing its phosphorylation/dephosphorylation.</text>
</comment>
<keyword evidence="1 5" id="KW-0723">Serine/threonine-protein kinase</keyword>
<keyword evidence="2 5" id="KW-0808">Transferase</keyword>
<feature type="binding site" evidence="5">
    <location>
        <begin position="149"/>
        <end position="156"/>
    </location>
    <ligand>
        <name>ADP</name>
        <dbReference type="ChEBI" id="CHEBI:456216"/>
    </ligand>
</feature>
<gene>
    <name evidence="6" type="ORF">NYP16_00195</name>
</gene>
<dbReference type="PANTHER" id="PTHR31756:SF3">
    <property type="entry name" value="PYRUVATE, PHOSPHATE DIKINASE REGULATORY PROTEIN 1, CHLOROPLASTIC"/>
    <property type="match status" value="1"/>
</dbReference>
<dbReference type="Proteomes" id="UP001141619">
    <property type="component" value="Unassembled WGS sequence"/>
</dbReference>
<comment type="catalytic activity">
    <reaction evidence="5">
        <text>N(tele)-phospho-L-histidyl/L-threonyl-[pyruvate, phosphate dikinase] + ADP = N(tele)-phospho-L-histidyl/O-phospho-L-threonyl-[pyruvate, phosphate dikinase] + AMP + H(+)</text>
        <dbReference type="Rhea" id="RHEA:43692"/>
        <dbReference type="Rhea" id="RHEA-COMP:10650"/>
        <dbReference type="Rhea" id="RHEA-COMP:10651"/>
        <dbReference type="ChEBI" id="CHEBI:15378"/>
        <dbReference type="ChEBI" id="CHEBI:30013"/>
        <dbReference type="ChEBI" id="CHEBI:61977"/>
        <dbReference type="ChEBI" id="CHEBI:83586"/>
        <dbReference type="ChEBI" id="CHEBI:456215"/>
        <dbReference type="ChEBI" id="CHEBI:456216"/>
        <dbReference type="EC" id="2.7.11.32"/>
    </reaction>
</comment>
<protein>
    <recommendedName>
        <fullName evidence="5">Putative pyruvate, phosphate dikinase regulatory protein</fullName>
        <shortName evidence="5">PPDK regulatory protein</shortName>
        <ecNumber evidence="5">2.7.11.32</ecNumber>
        <ecNumber evidence="5">2.7.4.27</ecNumber>
    </recommendedName>
</protein>
<dbReference type="EC" id="2.7.11.32" evidence="5"/>
<sequence length="277" mass="30925">MSKFHLHLVSDSTGETLDAVAKAALAQFQGADPVKHSWTMTRNMRQLDFVLDDIRQKPGIVMFTLVNEEMRTALVSYCDSAKIPYLAVIDPAIAFFGRYLGEKAQAKPGQQHVLNTEYFHRIDALNYTLAHDDGQVSENLSKADVILVGVSRTSKTPTCIYLANRGIKAANIPVVKGCPLPEQLFTVKEPLIVGLVTSPDRLVQIREARLKAMNEDRSSSYADPDRVRDELVYARRLFTDHGWPVIDVSRRSIEETAAAIFNLLNQRREGSEAGKVL</sequence>
<accession>A0A9X3Z5V7</accession>
<dbReference type="GO" id="GO:0016776">
    <property type="term" value="F:phosphotransferase activity, phosphate group as acceptor"/>
    <property type="evidence" value="ECO:0007669"/>
    <property type="project" value="UniProtKB-UniRule"/>
</dbReference>
<dbReference type="NCBIfam" id="NF003742">
    <property type="entry name" value="PRK05339.1"/>
    <property type="match status" value="1"/>
</dbReference>
<organism evidence="6 7">
    <name type="scientific">Govanella unica</name>
    <dbReference type="NCBI Taxonomy" id="2975056"/>
    <lineage>
        <taxon>Bacteria</taxon>
        <taxon>Pseudomonadati</taxon>
        <taxon>Pseudomonadota</taxon>
        <taxon>Alphaproteobacteria</taxon>
        <taxon>Emcibacterales</taxon>
        <taxon>Govanellaceae</taxon>
        <taxon>Govanella</taxon>
    </lineage>
</organism>
<evidence type="ECO:0000256" key="5">
    <source>
        <dbReference type="HAMAP-Rule" id="MF_00921"/>
    </source>
</evidence>
<comment type="catalytic activity">
    <reaction evidence="5">
        <text>N(tele)-phospho-L-histidyl/O-phospho-L-threonyl-[pyruvate, phosphate dikinase] + phosphate + H(+) = N(tele)-phospho-L-histidyl/L-threonyl-[pyruvate, phosphate dikinase] + diphosphate</text>
        <dbReference type="Rhea" id="RHEA:43696"/>
        <dbReference type="Rhea" id="RHEA-COMP:10650"/>
        <dbReference type="Rhea" id="RHEA-COMP:10651"/>
        <dbReference type="ChEBI" id="CHEBI:15378"/>
        <dbReference type="ChEBI" id="CHEBI:30013"/>
        <dbReference type="ChEBI" id="CHEBI:33019"/>
        <dbReference type="ChEBI" id="CHEBI:43474"/>
        <dbReference type="ChEBI" id="CHEBI:61977"/>
        <dbReference type="ChEBI" id="CHEBI:83586"/>
        <dbReference type="EC" id="2.7.4.27"/>
    </reaction>
</comment>
<reference evidence="6" key="2">
    <citation type="journal article" date="2023" name="Syst. Appl. Microbiol.">
        <title>Govania unica gen. nov., sp. nov., a rare biosphere bacterium that represents a novel family in the class Alphaproteobacteria.</title>
        <authorList>
            <person name="Vandamme P."/>
            <person name="Peeters C."/>
            <person name="Hettiarachchi A."/>
            <person name="Cnockaert M."/>
            <person name="Carlier A."/>
        </authorList>
    </citation>
    <scope>NUCLEOTIDE SEQUENCE</scope>
    <source>
        <strain evidence="6">LMG 31809</strain>
    </source>
</reference>
<keyword evidence="7" id="KW-1185">Reference proteome</keyword>
<dbReference type="GO" id="GO:0004674">
    <property type="term" value="F:protein serine/threonine kinase activity"/>
    <property type="evidence" value="ECO:0007669"/>
    <property type="project" value="UniProtKB-UniRule"/>
</dbReference>
<dbReference type="HAMAP" id="MF_00921">
    <property type="entry name" value="PDRP"/>
    <property type="match status" value="1"/>
</dbReference>
<evidence type="ECO:0000256" key="4">
    <source>
        <dbReference type="ARBA" id="ARBA00022777"/>
    </source>
</evidence>
<dbReference type="RefSeq" id="WP_274942087.1">
    <property type="nucleotide sequence ID" value="NZ_JANWOI010000001.1"/>
</dbReference>
<evidence type="ECO:0000256" key="1">
    <source>
        <dbReference type="ARBA" id="ARBA00022527"/>
    </source>
</evidence>
<evidence type="ECO:0000256" key="3">
    <source>
        <dbReference type="ARBA" id="ARBA00022741"/>
    </source>
</evidence>
<dbReference type="AlphaFoldDB" id="A0A9X3Z5V7"/>
<dbReference type="EC" id="2.7.4.27" evidence="5"/>
<keyword evidence="4 5" id="KW-0418">Kinase</keyword>
<evidence type="ECO:0000313" key="6">
    <source>
        <dbReference type="EMBL" id="MDA5192378.1"/>
    </source>
</evidence>
<keyword evidence="3 5" id="KW-0547">Nucleotide-binding</keyword>
<dbReference type="InterPro" id="IPR005177">
    <property type="entry name" value="Kinase-pyrophosphorylase"/>
</dbReference>
<name>A0A9X3Z5V7_9PROT</name>
<dbReference type="InterPro" id="IPR026565">
    <property type="entry name" value="PPDK_reg"/>
</dbReference>
<dbReference type="PANTHER" id="PTHR31756">
    <property type="entry name" value="PYRUVATE, PHOSPHATE DIKINASE REGULATORY PROTEIN 1, CHLOROPLASTIC"/>
    <property type="match status" value="1"/>
</dbReference>
<dbReference type="Pfam" id="PF03618">
    <property type="entry name" value="Kinase-PPPase"/>
    <property type="match status" value="1"/>
</dbReference>